<organism evidence="1 2">
    <name type="scientific">Friedmanniomyces endolithicus</name>
    <dbReference type="NCBI Taxonomy" id="329885"/>
    <lineage>
        <taxon>Eukaryota</taxon>
        <taxon>Fungi</taxon>
        <taxon>Dikarya</taxon>
        <taxon>Ascomycota</taxon>
        <taxon>Pezizomycotina</taxon>
        <taxon>Dothideomycetes</taxon>
        <taxon>Dothideomycetidae</taxon>
        <taxon>Mycosphaerellales</taxon>
        <taxon>Teratosphaeriaceae</taxon>
        <taxon>Friedmanniomyces</taxon>
    </lineage>
</organism>
<evidence type="ECO:0000313" key="2">
    <source>
        <dbReference type="Proteomes" id="UP000310066"/>
    </source>
</evidence>
<proteinExistence type="predicted"/>
<evidence type="ECO:0000313" key="1">
    <source>
        <dbReference type="EMBL" id="TKA42349.1"/>
    </source>
</evidence>
<accession>A0A4V5N8D9</accession>
<sequence length="103" mass="11799">MGDKRHGFRSREVFGHSSITFVNREMAWRHVCDVSFDCRCKYVEKHARVGFLDGIRILTPMQNAAELAGNAISPPVHTHHSIRRVDSLPPTLGMVVRQNFWPD</sequence>
<comment type="caution">
    <text evidence="1">The sequence shown here is derived from an EMBL/GenBank/DDBJ whole genome shotgun (WGS) entry which is preliminary data.</text>
</comment>
<protein>
    <submittedName>
        <fullName evidence="1">Uncharacterized protein</fullName>
    </submittedName>
</protein>
<dbReference type="AlphaFoldDB" id="A0A4V5N8D9"/>
<reference evidence="1 2" key="1">
    <citation type="submission" date="2017-03" db="EMBL/GenBank/DDBJ databases">
        <title>Genomes of endolithic fungi from Antarctica.</title>
        <authorList>
            <person name="Coleine C."/>
            <person name="Masonjones S."/>
            <person name="Stajich J.E."/>
        </authorList>
    </citation>
    <scope>NUCLEOTIDE SEQUENCE [LARGE SCALE GENOMIC DNA]</scope>
    <source>
        <strain evidence="1 2">CCFEE 5311</strain>
    </source>
</reference>
<gene>
    <name evidence="1" type="ORF">B0A54_06798</name>
</gene>
<name>A0A4V5N8D9_9PEZI</name>
<dbReference type="EMBL" id="NAJP01000023">
    <property type="protein sequence ID" value="TKA42349.1"/>
    <property type="molecule type" value="Genomic_DNA"/>
</dbReference>
<dbReference type="Proteomes" id="UP000310066">
    <property type="component" value="Unassembled WGS sequence"/>
</dbReference>